<dbReference type="AlphaFoldDB" id="A0A292PY00"/>
<sequence length="156" mass="17407">MIFIRALWAAFWVSSLALAQTNKTIQRLGAKTVEPDINKQTGDWKPDSRCRLLAHESIVVNSQGKDLLIFDGGLAKFRHNWNGENIEVLELSEFHFSPVLTSQSLTQIEIPELFSSTSANPSPLGISFQSPNQRNHRGFQWSTASASGKDQIRIGL</sequence>
<feature type="chain" id="PRO_5012109665" evidence="1">
    <location>
        <begin position="20"/>
        <end position="156"/>
    </location>
</feature>
<dbReference type="EMBL" id="LN891024">
    <property type="protein sequence ID" value="CUS11350.1"/>
    <property type="molecule type" value="Genomic_DNA"/>
</dbReference>
<evidence type="ECO:0000313" key="2">
    <source>
        <dbReference type="EMBL" id="CUS11350.1"/>
    </source>
</evidence>
<proteinExistence type="predicted"/>
<gene>
    <name evidence="2" type="ORF">GSTUAT00004552001</name>
</gene>
<organism evidence="2 3">
    <name type="scientific">Tuber aestivum</name>
    <name type="common">summer truffle</name>
    <dbReference type="NCBI Taxonomy" id="59557"/>
    <lineage>
        <taxon>Eukaryota</taxon>
        <taxon>Fungi</taxon>
        <taxon>Dikarya</taxon>
        <taxon>Ascomycota</taxon>
        <taxon>Pezizomycotina</taxon>
        <taxon>Pezizomycetes</taxon>
        <taxon>Pezizales</taxon>
        <taxon>Tuberaceae</taxon>
        <taxon>Tuber</taxon>
    </lineage>
</organism>
<dbReference type="Proteomes" id="UP001412239">
    <property type="component" value="Unassembled WGS sequence"/>
</dbReference>
<evidence type="ECO:0000256" key="1">
    <source>
        <dbReference type="SAM" id="SignalP"/>
    </source>
</evidence>
<name>A0A292PY00_9PEZI</name>
<accession>A0A292PY00</accession>
<keyword evidence="1" id="KW-0732">Signal</keyword>
<evidence type="ECO:0000313" key="3">
    <source>
        <dbReference type="Proteomes" id="UP001412239"/>
    </source>
</evidence>
<protein>
    <submittedName>
        <fullName evidence="2">Uncharacterized protein</fullName>
    </submittedName>
</protein>
<keyword evidence="3" id="KW-1185">Reference proteome</keyword>
<feature type="signal peptide" evidence="1">
    <location>
        <begin position="1"/>
        <end position="19"/>
    </location>
</feature>
<reference evidence="2" key="1">
    <citation type="submission" date="2015-10" db="EMBL/GenBank/DDBJ databases">
        <authorList>
            <person name="Regsiter A."/>
            <person name="william w."/>
        </authorList>
    </citation>
    <scope>NUCLEOTIDE SEQUENCE</scope>
    <source>
        <strain evidence="2">Montdore</strain>
    </source>
</reference>